<proteinExistence type="predicted"/>
<evidence type="ECO:0000256" key="1">
    <source>
        <dbReference type="SAM" id="MobiDB-lite"/>
    </source>
</evidence>
<reference evidence="2 3" key="1">
    <citation type="submission" date="2015-08" db="EMBL/GenBank/DDBJ databases">
        <title>Emmonsia species relationships and genome sequence.</title>
        <authorList>
            <person name="Cuomo C.A."/>
            <person name="Schwartz I.S."/>
            <person name="Kenyon C."/>
            <person name="De Hoog G.S."/>
            <person name="Govender N.P."/>
            <person name="Botha A."/>
            <person name="Moreno L."/>
            <person name="De Vries M."/>
            <person name="Munoz J.F."/>
            <person name="Stielow J.B."/>
        </authorList>
    </citation>
    <scope>NUCLEOTIDE SEQUENCE [LARGE SCALE GENOMIC DNA]</scope>
    <source>
        <strain evidence="2 3">EI222</strain>
    </source>
</reference>
<keyword evidence="3" id="KW-1185">Reference proteome</keyword>
<feature type="compositionally biased region" description="Basic and acidic residues" evidence="1">
    <location>
        <begin position="122"/>
        <end position="139"/>
    </location>
</feature>
<name>A0A1J9Q4S5_9EURO</name>
<evidence type="ECO:0000313" key="3">
    <source>
        <dbReference type="Proteomes" id="UP000242791"/>
    </source>
</evidence>
<evidence type="ECO:0000313" key="2">
    <source>
        <dbReference type="EMBL" id="OJD23545.1"/>
    </source>
</evidence>
<dbReference type="EMBL" id="LGTZ01000767">
    <property type="protein sequence ID" value="OJD23545.1"/>
    <property type="molecule type" value="Genomic_DNA"/>
</dbReference>
<gene>
    <name evidence="2" type="ORF">ACJ73_05100</name>
</gene>
<organism evidence="2 3">
    <name type="scientific">Blastomyces percursus</name>
    <dbReference type="NCBI Taxonomy" id="1658174"/>
    <lineage>
        <taxon>Eukaryota</taxon>
        <taxon>Fungi</taxon>
        <taxon>Dikarya</taxon>
        <taxon>Ascomycota</taxon>
        <taxon>Pezizomycotina</taxon>
        <taxon>Eurotiomycetes</taxon>
        <taxon>Eurotiomycetidae</taxon>
        <taxon>Onygenales</taxon>
        <taxon>Ajellomycetaceae</taxon>
        <taxon>Blastomyces</taxon>
    </lineage>
</organism>
<sequence>MSCETVQIFEPECTMPGLEGPEICELWKGSRISHIPAALMFILDGEAKLIEMAASTIGCFRPCVDATVRALNGKHHSYQGPIQDSRSCINKHMLSCQHQNYEDHGSPPDKTGSFSSSGVKDPPSRHDDYAAGRPKDASPHFKVQRGLDLILFGRRAVVDDVEP</sequence>
<feature type="region of interest" description="Disordered" evidence="1">
    <location>
        <begin position="99"/>
        <end position="140"/>
    </location>
</feature>
<dbReference type="AlphaFoldDB" id="A0A1J9Q4S5"/>
<comment type="caution">
    <text evidence="2">The sequence shown here is derived from an EMBL/GenBank/DDBJ whole genome shotgun (WGS) entry which is preliminary data.</text>
</comment>
<protein>
    <submittedName>
        <fullName evidence="2">Uncharacterized protein</fullName>
    </submittedName>
</protein>
<dbReference type="Proteomes" id="UP000242791">
    <property type="component" value="Unassembled WGS sequence"/>
</dbReference>
<dbReference type="VEuPathDB" id="FungiDB:ACJ73_05100"/>
<accession>A0A1J9Q4S5</accession>